<evidence type="ECO:0000313" key="3">
    <source>
        <dbReference type="EMBL" id="KRP33304.1"/>
    </source>
</evidence>
<dbReference type="SMART" id="SM01080">
    <property type="entry name" value="CHASE2"/>
    <property type="match status" value="1"/>
</dbReference>
<evidence type="ECO:0000259" key="2">
    <source>
        <dbReference type="PROSITE" id="PS50125"/>
    </source>
</evidence>
<accession>A0A0R2XAS3</accession>
<dbReference type="InterPro" id="IPR001054">
    <property type="entry name" value="A/G_cyclase"/>
</dbReference>
<dbReference type="Pfam" id="PF00211">
    <property type="entry name" value="Guanylate_cyc"/>
    <property type="match status" value="1"/>
</dbReference>
<dbReference type="GO" id="GO:0035556">
    <property type="term" value="P:intracellular signal transduction"/>
    <property type="evidence" value="ECO:0007669"/>
    <property type="project" value="InterPro"/>
</dbReference>
<dbReference type="InterPro" id="IPR050697">
    <property type="entry name" value="Adenylyl/Guanylyl_Cyclase_3/4"/>
</dbReference>
<sequence>MAKTAKKEASTRRLILIGICVGAGLLLGLLNLIQFKPLLEAELYTRDLRVRFGQTAPLSPEIVFITIDKPTYQDILTEEEIAADPALAEMSTGSWPWRRSVWASVIQRISQAGAKVVGLDLMFPTPKDGDQELLQIMDQEGSRAVLGGTFEEVSNAGRTSVQLTLPAALASIGAPEISNENPAGRVGFVNLWPEKDGIVRSADYRRQFQDIPAVSLACRMLEKAGYADRIPATGSGILRFAGPPNFNYKAIPVYQLFVPATWEKVFENGAKLKDKIVLVGPYGNWSKDVIRTPYPNPMPGPEVHLAALGAALSGSFLTLPPFWTTPALIASAALLAFLLILATKQPILRLILLVAIGVGYAVLTFLIQDKLSLILPAVNPVLTLLFGGIGCLGYEFVLEQREKRRVSGMFSTMVSPEVLSYMQADPDRFRLTGEKRMVSIFFSDLAGFTTISESVSAEDLAKILNRYLTPMSDLVTKYGGYIDKYSGDAIMADFGVPVWVDPDPNSHAWKACWSALEQQERLQSLKQELKAEYGCDIDARMGINTGEVAAGNMGSDKKFQYTVMGDAVNQAARFEPANKPFDTHIMIGGKTYEMAKEKIEARFLANMIVKGKTEPVPCYELLAKKGELSETKARVVQLFEEGWKLHAAKKFPQAIAKFDEALAVEVNDGPSKAYKKICEGFLKSPPPDSWAGEYIQTSK</sequence>
<dbReference type="GO" id="GO:0006171">
    <property type="term" value="P:cAMP biosynthetic process"/>
    <property type="evidence" value="ECO:0007669"/>
    <property type="project" value="TreeGrafter"/>
</dbReference>
<dbReference type="AlphaFoldDB" id="A0A0R2XAS3"/>
<dbReference type="PROSITE" id="PS50125">
    <property type="entry name" value="GUANYLATE_CYCLASE_2"/>
    <property type="match status" value="1"/>
</dbReference>
<reference evidence="3 4" key="1">
    <citation type="submission" date="2015-10" db="EMBL/GenBank/DDBJ databases">
        <title>Metagenome-Assembled Genomes uncover a global brackish microbiome.</title>
        <authorList>
            <person name="Hugerth L.W."/>
            <person name="Larsson J."/>
            <person name="Alneberg J."/>
            <person name="Lindh M.V."/>
            <person name="Legrand C."/>
            <person name="Pinhassi J."/>
            <person name="Andersson A.F."/>
        </authorList>
    </citation>
    <scope>NUCLEOTIDE SEQUENCE [LARGE SCALE GENOMIC DNA]</scope>
    <source>
        <strain evidence="3">BACL9 MAG-120924-bin69</strain>
    </source>
</reference>
<dbReference type="PANTHER" id="PTHR43081">
    <property type="entry name" value="ADENYLATE CYCLASE, TERMINAL-DIFFERENTIATION SPECIFIC-RELATED"/>
    <property type="match status" value="1"/>
</dbReference>
<name>A0A0R2XAS3_9BACT</name>
<dbReference type="Gene3D" id="3.30.70.1230">
    <property type="entry name" value="Nucleotide cyclase"/>
    <property type="match status" value="1"/>
</dbReference>
<keyword evidence="1" id="KW-1133">Transmembrane helix</keyword>
<keyword evidence="1" id="KW-0472">Membrane</keyword>
<dbReference type="CDD" id="cd07302">
    <property type="entry name" value="CHD"/>
    <property type="match status" value="1"/>
</dbReference>
<proteinExistence type="predicted"/>
<organism evidence="3 4">
    <name type="scientific">Verrucomicrobia subdivision 6 bacterium BACL9 MAG-120924-bin69</name>
    <dbReference type="NCBI Taxonomy" id="1655635"/>
    <lineage>
        <taxon>Bacteria</taxon>
        <taxon>Pseudomonadati</taxon>
        <taxon>Verrucomicrobiota</taxon>
        <taxon>Verrucomicrobiia</taxon>
        <taxon>Verrucomicrobiales</taxon>
        <taxon>Verrucomicrobia subdivision 6</taxon>
    </lineage>
</organism>
<feature type="transmembrane region" description="Helical" evidence="1">
    <location>
        <begin position="373"/>
        <end position="397"/>
    </location>
</feature>
<feature type="transmembrane region" description="Helical" evidence="1">
    <location>
        <begin position="322"/>
        <end position="341"/>
    </location>
</feature>
<dbReference type="SMART" id="SM00044">
    <property type="entry name" value="CYCc"/>
    <property type="match status" value="1"/>
</dbReference>
<dbReference type="PANTHER" id="PTHR43081:SF1">
    <property type="entry name" value="ADENYLATE CYCLASE, TERMINAL-DIFFERENTIATION SPECIFIC"/>
    <property type="match status" value="1"/>
</dbReference>
<dbReference type="SUPFAM" id="SSF55073">
    <property type="entry name" value="Nucleotide cyclase"/>
    <property type="match status" value="1"/>
</dbReference>
<evidence type="ECO:0000313" key="4">
    <source>
        <dbReference type="Proteomes" id="UP000051220"/>
    </source>
</evidence>
<dbReference type="EMBL" id="LIDN01000151">
    <property type="protein sequence ID" value="KRP33304.1"/>
    <property type="molecule type" value="Genomic_DNA"/>
</dbReference>
<dbReference type="InterPro" id="IPR007890">
    <property type="entry name" value="CHASE2"/>
</dbReference>
<keyword evidence="1" id="KW-0812">Transmembrane</keyword>
<dbReference type="Pfam" id="PF05226">
    <property type="entry name" value="CHASE2"/>
    <property type="match status" value="1"/>
</dbReference>
<dbReference type="GO" id="GO:0004016">
    <property type="term" value="F:adenylate cyclase activity"/>
    <property type="evidence" value="ECO:0007669"/>
    <property type="project" value="UniProtKB-ARBA"/>
</dbReference>
<feature type="domain" description="Guanylate cyclase" evidence="2">
    <location>
        <begin position="439"/>
        <end position="575"/>
    </location>
</feature>
<gene>
    <name evidence="3" type="ORF">ABS33_04890</name>
</gene>
<feature type="transmembrane region" description="Helical" evidence="1">
    <location>
        <begin position="12"/>
        <end position="33"/>
    </location>
</feature>
<dbReference type="InterPro" id="IPR029787">
    <property type="entry name" value="Nucleotide_cyclase"/>
</dbReference>
<feature type="transmembrane region" description="Helical" evidence="1">
    <location>
        <begin position="348"/>
        <end position="367"/>
    </location>
</feature>
<comment type="caution">
    <text evidence="3">The sequence shown here is derived from an EMBL/GenBank/DDBJ whole genome shotgun (WGS) entry which is preliminary data.</text>
</comment>
<protein>
    <recommendedName>
        <fullName evidence="2">Guanylate cyclase domain-containing protein</fullName>
    </recommendedName>
</protein>
<dbReference type="Proteomes" id="UP000051220">
    <property type="component" value="Unassembled WGS sequence"/>
</dbReference>
<evidence type="ECO:0000256" key="1">
    <source>
        <dbReference type="SAM" id="Phobius"/>
    </source>
</evidence>